<evidence type="ECO:0000313" key="3">
    <source>
        <dbReference type="Proteomes" id="UP000037035"/>
    </source>
</evidence>
<sequence>MIFLRGRCTTETIDINILNGCGLLVQVRGWDVMMSRVEGIFISCRRDIPRWNYLNRSVVTHGRLHTHIAQRVITYMGARKWLTVRGLFISTAPEGGWAKHRQIIYNVLGHDVPFDRLSGLTRKQGGLTRWNADQGLCLVERTLREKKGSSGSNGIAGCWRWQFLERLIKNQIGAQLAVELPRFLAFMNQQHNDIGTSLPNIDQLFQVSTHTHLQILTHYIYILQHVSHLIVYAAPYNNKNANRTRNVSQVSSGTHGFRSPISVRKGETGTGNARETKYKTTRRSDMIWTNQGNIKAPLINQILKNFCETIEKCLETEVMCRRRLTQEEQLEMISTYHLSIRWLFDMGYLIQSDLSPSTECEEAQINSASNWVFLDLQGPDWNPTKSHQLVQVQRCSKFKRDFSGGQSQREPNTQCFFCLVSIYFLARLEECRGTAMILFNIIPEPPPDGILRSSMELDAVNHNWDQIISCNLSCMSASMLPT</sequence>
<gene>
    <name evidence="2" type="ORF">VP01_659g1</name>
</gene>
<dbReference type="Proteomes" id="UP000037035">
    <property type="component" value="Unassembled WGS sequence"/>
</dbReference>
<comment type="caution">
    <text evidence="2">The sequence shown here is derived from an EMBL/GenBank/DDBJ whole genome shotgun (WGS) entry which is preliminary data.</text>
</comment>
<name>A0A0L6UHC8_9BASI</name>
<dbReference type="VEuPathDB" id="FungiDB:VP01_659g1"/>
<proteinExistence type="predicted"/>
<reference evidence="2 3" key="1">
    <citation type="submission" date="2015-08" db="EMBL/GenBank/DDBJ databases">
        <title>Next Generation Sequencing and Analysis of the Genome of Puccinia sorghi L Schw, the Causal Agent of Maize Common Rust.</title>
        <authorList>
            <person name="Rochi L."/>
            <person name="Burguener G."/>
            <person name="Darino M."/>
            <person name="Turjanski A."/>
            <person name="Kreff E."/>
            <person name="Dieguez M.J."/>
            <person name="Sacco F."/>
        </authorList>
    </citation>
    <scope>NUCLEOTIDE SEQUENCE [LARGE SCALE GENOMIC DNA]</scope>
    <source>
        <strain evidence="2 3">RO10H11247</strain>
    </source>
</reference>
<keyword evidence="3" id="KW-1185">Reference proteome</keyword>
<organism evidence="2 3">
    <name type="scientific">Puccinia sorghi</name>
    <dbReference type="NCBI Taxonomy" id="27349"/>
    <lineage>
        <taxon>Eukaryota</taxon>
        <taxon>Fungi</taxon>
        <taxon>Dikarya</taxon>
        <taxon>Basidiomycota</taxon>
        <taxon>Pucciniomycotina</taxon>
        <taxon>Pucciniomycetes</taxon>
        <taxon>Pucciniales</taxon>
        <taxon>Pucciniaceae</taxon>
        <taxon>Puccinia</taxon>
    </lineage>
</organism>
<protein>
    <submittedName>
        <fullName evidence="2">Uncharacterized protein</fullName>
    </submittedName>
</protein>
<dbReference type="EMBL" id="LAVV01011940">
    <property type="protein sequence ID" value="KNZ47215.1"/>
    <property type="molecule type" value="Genomic_DNA"/>
</dbReference>
<evidence type="ECO:0000313" key="2">
    <source>
        <dbReference type="EMBL" id="KNZ47215.1"/>
    </source>
</evidence>
<feature type="region of interest" description="Disordered" evidence="1">
    <location>
        <begin position="246"/>
        <end position="278"/>
    </location>
</feature>
<evidence type="ECO:0000256" key="1">
    <source>
        <dbReference type="SAM" id="MobiDB-lite"/>
    </source>
</evidence>
<accession>A0A0L6UHC8</accession>
<dbReference type="AlphaFoldDB" id="A0A0L6UHC8"/>